<evidence type="ECO:0000313" key="2">
    <source>
        <dbReference type="EMBL" id="MCC9033831.1"/>
    </source>
</evidence>
<dbReference type="AlphaFoldDB" id="A0A9Q3YQD0"/>
<evidence type="ECO:0000313" key="3">
    <source>
        <dbReference type="Proteomes" id="UP001107960"/>
    </source>
</evidence>
<keyword evidence="1" id="KW-0732">Signal</keyword>
<comment type="caution">
    <text evidence="2">The sequence shown here is derived from an EMBL/GenBank/DDBJ whole genome shotgun (WGS) entry which is preliminary data.</text>
</comment>
<name>A0A9Q3YQD0_9FLAO</name>
<feature type="chain" id="PRO_5040128341" evidence="1">
    <location>
        <begin position="26"/>
        <end position="256"/>
    </location>
</feature>
<gene>
    <name evidence="2" type="ORF">LNP80_06085</name>
</gene>
<accession>A0A9Q3YQD0</accession>
<organism evidence="2 3">
    <name type="scientific">Chryseobacterium muglaense</name>
    <dbReference type="NCBI Taxonomy" id="2893752"/>
    <lineage>
        <taxon>Bacteria</taxon>
        <taxon>Pseudomonadati</taxon>
        <taxon>Bacteroidota</taxon>
        <taxon>Flavobacteriia</taxon>
        <taxon>Flavobacteriales</taxon>
        <taxon>Weeksellaceae</taxon>
        <taxon>Chryseobacterium group</taxon>
        <taxon>Chryseobacterium</taxon>
    </lineage>
</organism>
<evidence type="ECO:0000256" key="1">
    <source>
        <dbReference type="SAM" id="SignalP"/>
    </source>
</evidence>
<dbReference type="RefSeq" id="WP_229986399.1">
    <property type="nucleotide sequence ID" value="NZ_JAJJML010000001.1"/>
</dbReference>
<protein>
    <submittedName>
        <fullName evidence="2">Uncharacterized protein</fullName>
    </submittedName>
</protein>
<reference evidence="2" key="1">
    <citation type="submission" date="2021-11" db="EMBL/GenBank/DDBJ databases">
        <title>Description of novel Chryseobacterium species.</title>
        <authorList>
            <person name="Saticioglu I.B."/>
            <person name="Ay H."/>
            <person name="Altun S."/>
            <person name="Duman M."/>
        </authorList>
    </citation>
    <scope>NUCLEOTIDE SEQUENCE</scope>
    <source>
        <strain evidence="2">C-39</strain>
    </source>
</reference>
<dbReference type="Proteomes" id="UP001107960">
    <property type="component" value="Unassembled WGS sequence"/>
</dbReference>
<dbReference type="EMBL" id="JAJJML010000001">
    <property type="protein sequence ID" value="MCC9033831.1"/>
    <property type="molecule type" value="Genomic_DNA"/>
</dbReference>
<proteinExistence type="predicted"/>
<sequence>MKKYNNMKFRLLIIIFSFSLSRVFATEQEPDKIIIDKIEYDLLSRPLDYFLAKNQIISEKLYNLGTSKYGAREISTGNYRGYIATFKIEHQLLKLIDIKIPNIESENRENISVYKQLFGNKDIILNYSGILIIPTEEFLDSANFGYSYLYSKYKLITINNSEVIKEKNVSKDEYLKFKINQFTEYKNTNQYKTEVREYFENWKDDKKIELSRSNTKDLTKHEILELKKQYKDPPKIEMIDNFLFLTKNIDFVIVEY</sequence>
<feature type="signal peptide" evidence="1">
    <location>
        <begin position="1"/>
        <end position="25"/>
    </location>
</feature>